<dbReference type="EMBL" id="CADCTQ010000692">
    <property type="protein sequence ID" value="CAA9346682.1"/>
    <property type="molecule type" value="Genomic_DNA"/>
</dbReference>
<feature type="domain" description="Peptidase M16 N-terminal" evidence="2">
    <location>
        <begin position="48"/>
        <end position="190"/>
    </location>
</feature>
<dbReference type="InterPro" id="IPR011765">
    <property type="entry name" value="Pept_M16_N"/>
</dbReference>
<organism evidence="4">
    <name type="scientific">uncultured Cytophagales bacterium</name>
    <dbReference type="NCBI Taxonomy" id="158755"/>
    <lineage>
        <taxon>Bacteria</taxon>
        <taxon>Pseudomonadati</taxon>
        <taxon>Bacteroidota</taxon>
        <taxon>Sphingobacteriia</taxon>
        <taxon>Sphingobacteriales</taxon>
        <taxon>environmental samples</taxon>
    </lineage>
</organism>
<evidence type="ECO:0000256" key="1">
    <source>
        <dbReference type="SAM" id="SignalP"/>
    </source>
</evidence>
<protein>
    <submittedName>
        <fullName evidence="4">Insulinase-like:Peptidase M16, C-terminal</fullName>
    </submittedName>
</protein>
<sequence>MKNTRILPFALLALFALLPVLAAAQASEFRLPRYEKVKLKNGLTVYLMEQHEVPLVYVTAVFPAGAVHDGNQAGLAFLTAEALTFGTKKFTKDQIEEQVDFLGASLNAYATTEAAYVASSFAAADADVMLPLLEQVITAPGFDAREVTKRRARLLAELKQAKEKPREVIGAYFAKFLYNDHPYGNPVMGTPEAAAALQAADVQRFYAAHYHPEEAALAVVGDFDMRKMRGKIRKLFGDWQSPGPEAVAAAATSNRDASMPSQRKVLLINKPDATETTFQIGGLGIARNNEDYVAVQVVNTILGGRFTSWLNDELRVNAGLTYGAGSSFNAHRQAGSFAISTFTQTATTGQAVDLALKVYYRLLNEGPDAATLASAKNYIKGQFPPRYETSGQLATLLAEMFLYNFDESFINTFNQKVDALSPERVKEVTRKYFPRENLVFVLIGKADEIRDTVKQYGEITEKQIKEEGF</sequence>
<dbReference type="SUPFAM" id="SSF63411">
    <property type="entry name" value="LuxS/MPP-like metallohydrolase"/>
    <property type="match status" value="2"/>
</dbReference>
<reference evidence="4" key="1">
    <citation type="submission" date="2020-02" db="EMBL/GenBank/DDBJ databases">
        <authorList>
            <person name="Meier V. D."/>
        </authorList>
    </citation>
    <scope>NUCLEOTIDE SEQUENCE</scope>
    <source>
        <strain evidence="4">AVDCRST_MAG56</strain>
    </source>
</reference>
<feature type="domain" description="Peptidase M16 C-terminal" evidence="3">
    <location>
        <begin position="197"/>
        <end position="377"/>
    </location>
</feature>
<dbReference type="InterPro" id="IPR011249">
    <property type="entry name" value="Metalloenz_LuxS/M16"/>
</dbReference>
<evidence type="ECO:0000313" key="4">
    <source>
        <dbReference type="EMBL" id="CAA9346682.1"/>
    </source>
</evidence>
<name>A0A6J4M1M5_9SPHI</name>
<dbReference type="GO" id="GO:0046872">
    <property type="term" value="F:metal ion binding"/>
    <property type="evidence" value="ECO:0007669"/>
    <property type="project" value="InterPro"/>
</dbReference>
<gene>
    <name evidence="4" type="ORF">AVDCRST_MAG56-8207</name>
</gene>
<evidence type="ECO:0000259" key="2">
    <source>
        <dbReference type="Pfam" id="PF00675"/>
    </source>
</evidence>
<evidence type="ECO:0000259" key="3">
    <source>
        <dbReference type="Pfam" id="PF05193"/>
    </source>
</evidence>
<dbReference type="PANTHER" id="PTHR11851:SF224">
    <property type="entry name" value="PROCESSING PROTEASE"/>
    <property type="match status" value="1"/>
</dbReference>
<feature type="chain" id="PRO_5026767355" evidence="1">
    <location>
        <begin position="23"/>
        <end position="469"/>
    </location>
</feature>
<dbReference type="Gene3D" id="3.30.830.10">
    <property type="entry name" value="Metalloenzyme, LuxS/M16 peptidase-like"/>
    <property type="match status" value="2"/>
</dbReference>
<dbReference type="Pfam" id="PF00675">
    <property type="entry name" value="Peptidase_M16"/>
    <property type="match status" value="1"/>
</dbReference>
<dbReference type="InterPro" id="IPR007863">
    <property type="entry name" value="Peptidase_M16_C"/>
</dbReference>
<feature type="signal peptide" evidence="1">
    <location>
        <begin position="1"/>
        <end position="22"/>
    </location>
</feature>
<keyword evidence="1" id="KW-0732">Signal</keyword>
<dbReference type="PANTHER" id="PTHR11851">
    <property type="entry name" value="METALLOPROTEASE"/>
    <property type="match status" value="1"/>
</dbReference>
<dbReference type="AlphaFoldDB" id="A0A6J4M1M5"/>
<proteinExistence type="predicted"/>
<dbReference type="InterPro" id="IPR050361">
    <property type="entry name" value="MPP/UQCRC_Complex"/>
</dbReference>
<accession>A0A6J4M1M5</accession>
<dbReference type="Pfam" id="PF05193">
    <property type="entry name" value="Peptidase_M16_C"/>
    <property type="match status" value="1"/>
</dbReference>